<comment type="caution">
    <text evidence="3">The sequence shown here is derived from an EMBL/GenBank/DDBJ whole genome shotgun (WGS) entry which is preliminary data.</text>
</comment>
<accession>A0A7K1L4P9</accession>
<dbReference type="NCBIfam" id="TIGR03696">
    <property type="entry name" value="Rhs_assc_core"/>
    <property type="match status" value="1"/>
</dbReference>
<evidence type="ECO:0000256" key="1">
    <source>
        <dbReference type="ARBA" id="ARBA00022737"/>
    </source>
</evidence>
<dbReference type="Proteomes" id="UP000432015">
    <property type="component" value="Unassembled WGS sequence"/>
</dbReference>
<feature type="domain" description="Teneurin-like YD-shell" evidence="2">
    <location>
        <begin position="31"/>
        <end position="133"/>
    </location>
</feature>
<dbReference type="Pfam" id="PF25023">
    <property type="entry name" value="TEN_YD-shell"/>
    <property type="match status" value="1"/>
</dbReference>
<evidence type="ECO:0000313" key="3">
    <source>
        <dbReference type="EMBL" id="MUN39408.1"/>
    </source>
</evidence>
<dbReference type="PANTHER" id="PTHR32305:SF15">
    <property type="entry name" value="PROTEIN RHSA-RELATED"/>
    <property type="match status" value="1"/>
</dbReference>
<dbReference type="InterPro" id="IPR022385">
    <property type="entry name" value="Rhs_assc_core"/>
</dbReference>
<keyword evidence="1" id="KW-0677">Repeat</keyword>
<evidence type="ECO:0000259" key="2">
    <source>
        <dbReference type="Pfam" id="PF25023"/>
    </source>
</evidence>
<protein>
    <recommendedName>
        <fullName evidence="2">Teneurin-like YD-shell domain-containing protein</fullName>
    </recommendedName>
</protein>
<dbReference type="Gene3D" id="2.180.10.10">
    <property type="entry name" value="RHS repeat-associated core"/>
    <property type="match status" value="1"/>
</dbReference>
<dbReference type="AlphaFoldDB" id="A0A7K1L4P9"/>
<name>A0A7K1L4P9_9ACTN</name>
<organism evidence="3 4">
    <name type="scientific">Actinomadura litoris</name>
    <dbReference type="NCBI Taxonomy" id="2678616"/>
    <lineage>
        <taxon>Bacteria</taxon>
        <taxon>Bacillati</taxon>
        <taxon>Actinomycetota</taxon>
        <taxon>Actinomycetes</taxon>
        <taxon>Streptosporangiales</taxon>
        <taxon>Thermomonosporaceae</taxon>
        <taxon>Actinomadura</taxon>
    </lineage>
</organism>
<dbReference type="InterPro" id="IPR056823">
    <property type="entry name" value="TEN-like_YD-shell"/>
</dbReference>
<sequence>MYSPAAAWPGGSTAWMIHDSTGTPLGYPDGSNPYVFGTDGLGSVTSIVSPSGTQAASDTYGPYGETTADNGRQSAINLIRYTSGLSEPGSGLLKLGQRFYDAGRGRFTQQDSVISLGDPGKGNRYAYAGDSPVNRVDPTGKCPWGELLWNGIGLAQDSDIYATVYEDVSDPNGSVSQDTYAAVGGQGVAFGCMAGVTCATGGLGVAATGLCEVGGSFLGDQIAGAISG</sequence>
<evidence type="ECO:0000313" key="4">
    <source>
        <dbReference type="Proteomes" id="UP000432015"/>
    </source>
</evidence>
<proteinExistence type="predicted"/>
<gene>
    <name evidence="3" type="ORF">GNZ18_22790</name>
</gene>
<reference evidence="3 4" key="1">
    <citation type="submission" date="2019-11" db="EMBL/GenBank/DDBJ databases">
        <authorList>
            <person name="Cao P."/>
        </authorList>
    </citation>
    <scope>NUCLEOTIDE SEQUENCE [LARGE SCALE GENOMIC DNA]</scope>
    <source>
        <strain evidence="3 4">NEAU-AAG5</strain>
    </source>
</reference>
<dbReference type="InterPro" id="IPR050708">
    <property type="entry name" value="T6SS_VgrG/RHS"/>
</dbReference>
<keyword evidence="4" id="KW-1185">Reference proteome</keyword>
<dbReference type="PANTHER" id="PTHR32305">
    <property type="match status" value="1"/>
</dbReference>
<dbReference type="EMBL" id="WOFH01000008">
    <property type="protein sequence ID" value="MUN39408.1"/>
    <property type="molecule type" value="Genomic_DNA"/>
</dbReference>